<dbReference type="EMBL" id="OC000772">
    <property type="protein sequence ID" value="CAD7258278.1"/>
    <property type="molecule type" value="Genomic_DNA"/>
</dbReference>
<evidence type="ECO:0000256" key="1">
    <source>
        <dbReference type="SAM" id="MobiDB-lite"/>
    </source>
</evidence>
<sequence length="532" mass="58596">MQFDKLGITYITQDLVQCCAHLDRRLISSAEYAIHFSLLSVCISRIPLLPHFSPPHSPPTPVPPPPLSRGTHFIPSPILVCPVRENPAWIHTASLCFALVYPPLFPKPRVATRLPGRHECVTRSQEYPQSTASVAAEEGMQDGSSNNLKNVVSAWHASSHSMRCRTTNEGDVCGTKNISALVPPSMLLVSKIRHSLIHWILPSPTLPPLYLPVTPSNLYPFTAVSAWIVAMLFPLDETVLVWKPKSKKRPKTSIGSRNSQPMFYGVLKPGLVGQIRSIKWVTLAQGHFDKNKIDSSSSSSPSLVFTFQRDQHPLPDHVIDSPIACVIEVLNNSTTERRASYIEDKSKELGFCWCGVVWCGGVCVCVCVCERERESWWWLLKKFRSVGGAVLLLSGGAPHVKMGPVTPVVLEDASELEGAEGGNGDQGLSKACQYRCGSGHKHCLHPQCCEKCRHRLVSQAKLKPRMSEDCYSSRNRSGSEPAFAWRESGKPFRKPPSTVHVTEIRTSISPSSVVELNTTSALANYATEAGHS</sequence>
<gene>
    <name evidence="2" type="ORF">TSIB3V08_LOCUS2517</name>
</gene>
<feature type="region of interest" description="Disordered" evidence="1">
    <location>
        <begin position="469"/>
        <end position="498"/>
    </location>
</feature>
<name>A0A7R9APQ1_TIMSH</name>
<evidence type="ECO:0000313" key="2">
    <source>
        <dbReference type="EMBL" id="CAD7258278.1"/>
    </source>
</evidence>
<reference evidence="2" key="1">
    <citation type="submission" date="2020-11" db="EMBL/GenBank/DDBJ databases">
        <authorList>
            <person name="Tran Van P."/>
        </authorList>
    </citation>
    <scope>NUCLEOTIDE SEQUENCE</scope>
</reference>
<organism evidence="2">
    <name type="scientific">Timema shepardi</name>
    <name type="common">Walking stick</name>
    <dbReference type="NCBI Taxonomy" id="629360"/>
    <lineage>
        <taxon>Eukaryota</taxon>
        <taxon>Metazoa</taxon>
        <taxon>Ecdysozoa</taxon>
        <taxon>Arthropoda</taxon>
        <taxon>Hexapoda</taxon>
        <taxon>Insecta</taxon>
        <taxon>Pterygota</taxon>
        <taxon>Neoptera</taxon>
        <taxon>Polyneoptera</taxon>
        <taxon>Phasmatodea</taxon>
        <taxon>Timematodea</taxon>
        <taxon>Timematoidea</taxon>
        <taxon>Timematidae</taxon>
        <taxon>Timema</taxon>
    </lineage>
</organism>
<protein>
    <submittedName>
        <fullName evidence="2">Uncharacterized protein</fullName>
    </submittedName>
</protein>
<proteinExistence type="predicted"/>
<accession>A0A7R9APQ1</accession>
<dbReference type="AlphaFoldDB" id="A0A7R9APQ1"/>